<name>A0AAV4WD61_CAEEX</name>
<dbReference type="InterPro" id="IPR036397">
    <property type="entry name" value="RNaseH_sf"/>
</dbReference>
<keyword evidence="3" id="KW-1185">Reference proteome</keyword>
<accession>A0AAV4WD61</accession>
<dbReference type="SUPFAM" id="SSF53098">
    <property type="entry name" value="Ribonuclease H-like"/>
    <property type="match status" value="1"/>
</dbReference>
<evidence type="ECO:0000259" key="1">
    <source>
        <dbReference type="Pfam" id="PF13456"/>
    </source>
</evidence>
<comment type="caution">
    <text evidence="2">The sequence shown here is derived from an EMBL/GenBank/DDBJ whole genome shotgun (WGS) entry which is preliminary data.</text>
</comment>
<organism evidence="2 3">
    <name type="scientific">Caerostris extrusa</name>
    <name type="common">Bark spider</name>
    <name type="synonym">Caerostris bankana</name>
    <dbReference type="NCBI Taxonomy" id="172846"/>
    <lineage>
        <taxon>Eukaryota</taxon>
        <taxon>Metazoa</taxon>
        <taxon>Ecdysozoa</taxon>
        <taxon>Arthropoda</taxon>
        <taxon>Chelicerata</taxon>
        <taxon>Arachnida</taxon>
        <taxon>Araneae</taxon>
        <taxon>Araneomorphae</taxon>
        <taxon>Entelegynae</taxon>
        <taxon>Araneoidea</taxon>
        <taxon>Araneidae</taxon>
        <taxon>Caerostris</taxon>
    </lineage>
</organism>
<feature type="domain" description="RNase H type-1" evidence="1">
    <location>
        <begin position="21"/>
        <end position="88"/>
    </location>
</feature>
<protein>
    <recommendedName>
        <fullName evidence="1">RNase H type-1 domain-containing protein</fullName>
    </recommendedName>
</protein>
<sequence length="93" mass="10500">MDNKVGRAFVVHHRNKEIHHNCFRLSNHTSVFLAELMAINKALDYVSNNNLTSAKIISDARSVLLALENPNNLEHHITALKNKIFNLTGKIQA</sequence>
<dbReference type="Gene3D" id="3.30.420.10">
    <property type="entry name" value="Ribonuclease H-like superfamily/Ribonuclease H"/>
    <property type="match status" value="1"/>
</dbReference>
<dbReference type="Proteomes" id="UP001054945">
    <property type="component" value="Unassembled WGS sequence"/>
</dbReference>
<reference evidence="2 3" key="1">
    <citation type="submission" date="2021-06" db="EMBL/GenBank/DDBJ databases">
        <title>Caerostris extrusa draft genome.</title>
        <authorList>
            <person name="Kono N."/>
            <person name="Arakawa K."/>
        </authorList>
    </citation>
    <scope>NUCLEOTIDE SEQUENCE [LARGE SCALE GENOMIC DNA]</scope>
</reference>
<dbReference type="GO" id="GO:0003676">
    <property type="term" value="F:nucleic acid binding"/>
    <property type="evidence" value="ECO:0007669"/>
    <property type="project" value="InterPro"/>
</dbReference>
<dbReference type="AlphaFoldDB" id="A0AAV4WD61"/>
<proteinExistence type="predicted"/>
<dbReference type="InterPro" id="IPR012337">
    <property type="entry name" value="RNaseH-like_sf"/>
</dbReference>
<evidence type="ECO:0000313" key="2">
    <source>
        <dbReference type="EMBL" id="GIY80796.1"/>
    </source>
</evidence>
<evidence type="ECO:0000313" key="3">
    <source>
        <dbReference type="Proteomes" id="UP001054945"/>
    </source>
</evidence>
<dbReference type="InterPro" id="IPR002156">
    <property type="entry name" value="RNaseH_domain"/>
</dbReference>
<dbReference type="EMBL" id="BPLR01016054">
    <property type="protein sequence ID" value="GIY80796.1"/>
    <property type="molecule type" value="Genomic_DNA"/>
</dbReference>
<dbReference type="Pfam" id="PF13456">
    <property type="entry name" value="RVT_3"/>
    <property type="match status" value="1"/>
</dbReference>
<gene>
    <name evidence="2" type="ORF">CEXT_418051</name>
</gene>
<dbReference type="GO" id="GO:0004523">
    <property type="term" value="F:RNA-DNA hybrid ribonuclease activity"/>
    <property type="evidence" value="ECO:0007669"/>
    <property type="project" value="InterPro"/>
</dbReference>